<dbReference type="NCBIfam" id="NF008183">
    <property type="entry name" value="PRK10933.1"/>
    <property type="match status" value="1"/>
</dbReference>
<dbReference type="Gene3D" id="3.20.20.80">
    <property type="entry name" value="Glycosidases"/>
    <property type="match status" value="1"/>
</dbReference>
<keyword evidence="3" id="KW-0326">Glycosidase</keyword>
<dbReference type="CDD" id="cd11333">
    <property type="entry name" value="AmyAc_SI_OligoGlu_DGase"/>
    <property type="match status" value="1"/>
</dbReference>
<feature type="domain" description="Glycosyl hydrolase family 13 catalytic" evidence="4">
    <location>
        <begin position="14"/>
        <end position="436"/>
    </location>
</feature>
<keyword evidence="2" id="KW-0378">Hydrolase</keyword>
<protein>
    <recommendedName>
        <fullName evidence="4">Glycosyl hydrolase family 13 catalytic domain-containing protein</fullName>
    </recommendedName>
</protein>
<dbReference type="Pfam" id="PF23915">
    <property type="entry name" value="SusG_C"/>
    <property type="match status" value="1"/>
</dbReference>
<dbReference type="Proteomes" id="UP001470230">
    <property type="component" value="Unassembled WGS sequence"/>
</dbReference>
<dbReference type="InterPro" id="IPR006047">
    <property type="entry name" value="GH13_cat_dom"/>
</dbReference>
<name>A0ABR2H9K7_9EUKA</name>
<gene>
    <name evidence="5" type="ORF">M9Y10_025761</name>
</gene>
<dbReference type="Pfam" id="PF00128">
    <property type="entry name" value="Alpha-amylase"/>
    <property type="match status" value="1"/>
</dbReference>
<comment type="caution">
    <text evidence="5">The sequence shown here is derived from an EMBL/GenBank/DDBJ whole genome shotgun (WGS) entry which is preliminary data.</text>
</comment>
<dbReference type="SMART" id="SM00642">
    <property type="entry name" value="Aamy"/>
    <property type="match status" value="1"/>
</dbReference>
<dbReference type="InterPro" id="IPR017853">
    <property type="entry name" value="GH"/>
</dbReference>
<dbReference type="InterPro" id="IPR045857">
    <property type="entry name" value="O16G_dom_2"/>
</dbReference>
<sequence>MSDRAWWKEMVVYQIYPRSFYDTNGDGIGDLKGVTLKLPYLKSLGIEALWLSPYFKSPNCDNGYDISDYREIMEDFGTMDDWKEMIHEMHANGIKLIMDLVVNHTSDEHPWFIESRQSKDDKRHDYYIWRDPKPADSTNSSLPDSKRPPNNWTSCFGGSAWQYDEKIGQFYLHLFAIKQPDLNWECEAMRHEIHDMMKFWLDLGVDGFRLDAIANISKTQTFLDGDPNLGFVGNEHFVNGPRVHEFIHELNTEVFSKYDIMTVGECFSTNIDEAMKYVDPKRKELNMIFQFNLMDIDASSAGKWRVRDWKFTEFKDIIRRWQNIIEVENGWNSIFLSNHDFPRQVSRFGDDSTPEFRVLSAKMLATMNFTLKGTVYVYQGEEIGMTNVKFDSIDDYKDIETINFFKSTSDPNERLMRMSKEEAMQAIHHVSRDNSRTPMQWDNTENAGFIKDHKKVEPWIKVNPNYTEINVEHDLNDKDSILNYYKALIQMRKDYVDVAVYGVFKDFFVEDENTYIYTRTYESKVMFIALNLTKQEQKLTVPDHLNLGEYKLVISNYSNENTDFSKKTTLRPFESIVLIH</sequence>
<dbReference type="EMBL" id="JAPFFF010000037">
    <property type="protein sequence ID" value="KAK8842895.1"/>
    <property type="molecule type" value="Genomic_DNA"/>
</dbReference>
<dbReference type="PANTHER" id="PTHR10357:SF179">
    <property type="entry name" value="NEUTRAL AND BASIC AMINO ACID TRANSPORT PROTEIN RBAT"/>
    <property type="match status" value="1"/>
</dbReference>
<evidence type="ECO:0000256" key="2">
    <source>
        <dbReference type="ARBA" id="ARBA00022801"/>
    </source>
</evidence>
<dbReference type="SUPFAM" id="SSF51445">
    <property type="entry name" value="(Trans)glycosidases"/>
    <property type="match status" value="1"/>
</dbReference>
<accession>A0ABR2H9K7</accession>
<evidence type="ECO:0000313" key="5">
    <source>
        <dbReference type="EMBL" id="KAK8842895.1"/>
    </source>
</evidence>
<dbReference type="InterPro" id="IPR056300">
    <property type="entry name" value="SusG-like_C"/>
</dbReference>
<dbReference type="PANTHER" id="PTHR10357">
    <property type="entry name" value="ALPHA-AMYLASE FAMILY MEMBER"/>
    <property type="match status" value="1"/>
</dbReference>
<keyword evidence="6" id="KW-1185">Reference proteome</keyword>
<proteinExistence type="inferred from homology"/>
<dbReference type="Gene3D" id="3.90.400.10">
    <property type="entry name" value="Oligo-1,6-glucosidase, Domain 2"/>
    <property type="match status" value="1"/>
</dbReference>
<evidence type="ECO:0000313" key="6">
    <source>
        <dbReference type="Proteomes" id="UP001470230"/>
    </source>
</evidence>
<dbReference type="SUPFAM" id="SSF51011">
    <property type="entry name" value="Glycosyl hydrolase domain"/>
    <property type="match status" value="1"/>
</dbReference>
<evidence type="ECO:0000256" key="1">
    <source>
        <dbReference type="ARBA" id="ARBA00008061"/>
    </source>
</evidence>
<evidence type="ECO:0000256" key="3">
    <source>
        <dbReference type="ARBA" id="ARBA00023295"/>
    </source>
</evidence>
<dbReference type="Gene3D" id="2.60.40.1180">
    <property type="entry name" value="Golgi alpha-mannosidase II"/>
    <property type="match status" value="1"/>
</dbReference>
<dbReference type="InterPro" id="IPR013780">
    <property type="entry name" value="Glyco_hydro_b"/>
</dbReference>
<comment type="similarity">
    <text evidence="1">Belongs to the glycosyl hydrolase 13 family.</text>
</comment>
<reference evidence="5 6" key="1">
    <citation type="submission" date="2024-04" db="EMBL/GenBank/DDBJ databases">
        <title>Tritrichomonas musculus Genome.</title>
        <authorList>
            <person name="Alves-Ferreira E."/>
            <person name="Grigg M."/>
            <person name="Lorenzi H."/>
            <person name="Galac M."/>
        </authorList>
    </citation>
    <scope>NUCLEOTIDE SEQUENCE [LARGE SCALE GENOMIC DNA]</scope>
    <source>
        <strain evidence="5 6">EAF2021</strain>
    </source>
</reference>
<organism evidence="5 6">
    <name type="scientific">Tritrichomonas musculus</name>
    <dbReference type="NCBI Taxonomy" id="1915356"/>
    <lineage>
        <taxon>Eukaryota</taxon>
        <taxon>Metamonada</taxon>
        <taxon>Parabasalia</taxon>
        <taxon>Tritrichomonadida</taxon>
        <taxon>Tritrichomonadidae</taxon>
        <taxon>Tritrichomonas</taxon>
    </lineage>
</organism>
<evidence type="ECO:0000259" key="4">
    <source>
        <dbReference type="SMART" id="SM00642"/>
    </source>
</evidence>